<keyword evidence="8" id="KW-0833">Ubl conjugation pathway</keyword>
<feature type="domain" description="Aminotransferase-like plant mobile" evidence="13">
    <location>
        <begin position="875"/>
        <end position="1004"/>
    </location>
</feature>
<dbReference type="InterPro" id="IPR044231">
    <property type="entry name" value="SP1/SPL1"/>
</dbReference>
<keyword evidence="10" id="KW-1133">Transmembrane helix</keyword>
<dbReference type="Proteomes" id="UP000541444">
    <property type="component" value="Unassembled WGS sequence"/>
</dbReference>
<evidence type="ECO:0000256" key="4">
    <source>
        <dbReference type="ARBA" id="ARBA00022679"/>
    </source>
</evidence>
<comment type="catalytic activity">
    <reaction evidence="1">
        <text>S-ubiquitinyl-[E2 ubiquitin-conjugating enzyme]-L-cysteine + [acceptor protein]-L-lysine = [E2 ubiquitin-conjugating enzyme]-L-cysteine + N(6)-ubiquitinyl-[acceptor protein]-L-lysine.</text>
        <dbReference type="EC" id="2.3.2.27"/>
    </reaction>
</comment>
<dbReference type="PANTHER" id="PTHR47568">
    <property type="match status" value="1"/>
</dbReference>
<protein>
    <recommendedName>
        <fullName evidence="3">RING-type E3 ubiquitin transferase</fullName>
        <ecNumber evidence="3">2.3.2.27</ecNumber>
    </recommendedName>
</protein>
<dbReference type="OrthoDB" id="66726at2759"/>
<dbReference type="Pfam" id="PF10536">
    <property type="entry name" value="PMD"/>
    <property type="match status" value="1"/>
</dbReference>
<dbReference type="GO" id="GO:0016020">
    <property type="term" value="C:membrane"/>
    <property type="evidence" value="ECO:0007669"/>
    <property type="project" value="UniProtKB-SubCell"/>
</dbReference>
<evidence type="ECO:0000256" key="2">
    <source>
        <dbReference type="ARBA" id="ARBA00004141"/>
    </source>
</evidence>
<keyword evidence="11" id="KW-0472">Membrane</keyword>
<evidence type="ECO:0000313" key="16">
    <source>
        <dbReference type="Proteomes" id="UP000541444"/>
    </source>
</evidence>
<gene>
    <name evidence="15" type="ORF">GIB67_039473</name>
</gene>
<evidence type="ECO:0000256" key="9">
    <source>
        <dbReference type="ARBA" id="ARBA00022833"/>
    </source>
</evidence>
<evidence type="ECO:0000256" key="12">
    <source>
        <dbReference type="SAM" id="MobiDB-lite"/>
    </source>
</evidence>
<dbReference type="EC" id="2.3.2.27" evidence="3"/>
<evidence type="ECO:0000256" key="6">
    <source>
        <dbReference type="ARBA" id="ARBA00022723"/>
    </source>
</evidence>
<dbReference type="GO" id="GO:0016567">
    <property type="term" value="P:protein ubiquitination"/>
    <property type="evidence" value="ECO:0007669"/>
    <property type="project" value="InterPro"/>
</dbReference>
<reference evidence="15 16" key="1">
    <citation type="journal article" date="2020" name="IScience">
        <title>Genome Sequencing of the Endangered Kingdonia uniflora (Circaeasteraceae, Ranunculales) Reveals Potential Mechanisms of Evolutionary Specialization.</title>
        <authorList>
            <person name="Sun Y."/>
            <person name="Deng T."/>
            <person name="Zhang A."/>
            <person name="Moore M.J."/>
            <person name="Landis J.B."/>
            <person name="Lin N."/>
            <person name="Zhang H."/>
            <person name="Zhang X."/>
            <person name="Huang J."/>
            <person name="Zhang X."/>
            <person name="Sun H."/>
            <person name="Wang H."/>
        </authorList>
    </citation>
    <scope>NUCLEOTIDE SEQUENCE [LARGE SCALE GENOMIC DNA]</scope>
    <source>
        <strain evidence="15">TB1705</strain>
        <tissue evidence="15">Leaf</tissue>
    </source>
</reference>
<dbReference type="Pfam" id="PF12483">
    <property type="entry name" value="GIDE"/>
    <property type="match status" value="1"/>
</dbReference>
<comment type="caution">
    <text evidence="15">The sequence shown here is derived from an EMBL/GenBank/DDBJ whole genome shotgun (WGS) entry which is preliminary data.</text>
</comment>
<keyword evidence="16" id="KW-1185">Reference proteome</keyword>
<keyword evidence="9" id="KW-0862">Zinc</keyword>
<evidence type="ECO:0000259" key="13">
    <source>
        <dbReference type="Pfam" id="PF10536"/>
    </source>
</evidence>
<keyword evidence="6" id="KW-0479">Metal-binding</keyword>
<evidence type="ECO:0000256" key="8">
    <source>
        <dbReference type="ARBA" id="ARBA00022786"/>
    </source>
</evidence>
<keyword evidence="4" id="KW-0808">Transferase</keyword>
<organism evidence="15 16">
    <name type="scientific">Kingdonia uniflora</name>
    <dbReference type="NCBI Taxonomy" id="39325"/>
    <lineage>
        <taxon>Eukaryota</taxon>
        <taxon>Viridiplantae</taxon>
        <taxon>Streptophyta</taxon>
        <taxon>Embryophyta</taxon>
        <taxon>Tracheophyta</taxon>
        <taxon>Spermatophyta</taxon>
        <taxon>Magnoliopsida</taxon>
        <taxon>Ranunculales</taxon>
        <taxon>Circaeasteraceae</taxon>
        <taxon>Kingdonia</taxon>
    </lineage>
</organism>
<evidence type="ECO:0000256" key="1">
    <source>
        <dbReference type="ARBA" id="ARBA00000900"/>
    </source>
</evidence>
<dbReference type="GO" id="GO:0061630">
    <property type="term" value="F:ubiquitin protein ligase activity"/>
    <property type="evidence" value="ECO:0007669"/>
    <property type="project" value="UniProtKB-EC"/>
</dbReference>
<dbReference type="GO" id="GO:0008270">
    <property type="term" value="F:zinc ion binding"/>
    <property type="evidence" value="ECO:0007669"/>
    <property type="project" value="UniProtKB-KW"/>
</dbReference>
<evidence type="ECO:0000256" key="11">
    <source>
        <dbReference type="ARBA" id="ARBA00023136"/>
    </source>
</evidence>
<evidence type="ECO:0000256" key="5">
    <source>
        <dbReference type="ARBA" id="ARBA00022692"/>
    </source>
</evidence>
<evidence type="ECO:0000256" key="7">
    <source>
        <dbReference type="ARBA" id="ARBA00022771"/>
    </source>
</evidence>
<feature type="region of interest" description="Disordered" evidence="12">
    <location>
        <begin position="429"/>
        <end position="449"/>
    </location>
</feature>
<feature type="domain" description="E3 Ubiquitin ligase MUL1-like" evidence="14">
    <location>
        <begin position="319"/>
        <end position="371"/>
    </location>
</feature>
<keyword evidence="5" id="KW-0812">Transmembrane</keyword>
<evidence type="ECO:0000256" key="3">
    <source>
        <dbReference type="ARBA" id="ARBA00012483"/>
    </source>
</evidence>
<evidence type="ECO:0000256" key="10">
    <source>
        <dbReference type="ARBA" id="ARBA00022989"/>
    </source>
</evidence>
<evidence type="ECO:0000259" key="14">
    <source>
        <dbReference type="Pfam" id="PF12483"/>
    </source>
</evidence>
<proteinExistence type="predicted"/>
<dbReference type="PANTHER" id="PTHR47568:SF2">
    <property type="entry name" value="E3 UBIQUITIN-PROTEIN LIGASE SP1-RELATED"/>
    <property type="match status" value="1"/>
</dbReference>
<evidence type="ECO:0000313" key="15">
    <source>
        <dbReference type="EMBL" id="KAF6142509.1"/>
    </source>
</evidence>
<accession>A0A7J7LIX3</accession>
<keyword evidence="7" id="KW-0863">Zinc-finger</keyword>
<dbReference type="EMBL" id="JACGCM010002254">
    <property type="protein sequence ID" value="KAF6142509.1"/>
    <property type="molecule type" value="Genomic_DNA"/>
</dbReference>
<dbReference type="InterPro" id="IPR022170">
    <property type="entry name" value="MUL1-like"/>
</dbReference>
<sequence length="1554" mass="175206">MPESRESRGDGSKFLSRSLITVRARGKAQMASGRAHLIVACKSNKRFVPQRGIVLLGQQRNSGFGFGDVNRSSTGYAGTTSREWQNIGQPSGGQVLAGVLLYVPHDHRGPLHLPRGYNIQDRVASRDNGRREMVSQLRKGIGRALTREDTGTGTISMTEKVKVAVVSQITSEHVLARTTINVLFYPSQRRFQDEIILFSPQSLLKMVEMAHRVEAKLKPSGYPSFTVLATVTTTPTFTVPAVGGQPAGLDGHLLQLRDDNAYKTCGVSFDFSCVHVKKLDKAPVSFVWLQQAYILTYVNMASHDSTSGNRSQFLGNNSEAVKDDIGKIRMQRPEKGPFYVSPKSIDQLIANLGKWSRLYKYASIGFSVLGFYLIAKHLFRYAMERRRRLDLQRRVVSLLKTTSRLVAFTGGGHCRRRRVTRDVRVLAAAAQRREHDKDGSTGTAENGSDNEKREHLMLDLCVICLEQEYNAVFVPWLGLISAGYEFYIKASAHSSSSQIPQLSIISFPQIMEKKESMSPARKGVCEKVFSALSFTPAFRQLRRVSYRPQDPVSTTALNPSPLPPLPPPSVNYGTKTLTSKTKPPSAQNSEMKISEVVQNKVVHLPSSEEKEKTLTPPQLPKVTPTGDLVKLQTKVASVVGQAKEKVVAKIGPKEKEGSSKSVDGKKGVLTKLKTGDEFSVSKGVSLWTSSAMKSNRSKFAWTRLSQRANEGVSEGVNVPTESAEGVNIPQGSKFETESDQAGLEAQPPLSNVCPDFDKNIPIFGGYSEGEGATSNDDVGPSDKSLLRSFRFHRARLIALGQEKLPIHVHHHQSTWDLRKEPQVDLNAFNSLKAGGAGISLSLKKLKSHYAYKLEKVLSDGTAAVAKKKKGLTARSVVRAYILYVHGFFLFPTKKGADVSACYLVLFAKDKVAKKWLWGSVVLAHMYYNLGAASRDDARQFACCTTLLESWIFVHFPKLGGISKEMDFDAYEHCTCWKWDVSVTYRYGGTTLLNFREALDNYKLEDNAKVERKFSPKYEWVDCFSSQKWKEFILKKADRGWRVREGPIVCTEAYLEWFASVSWTTICPITVDLAADDSGIHQRMPASVNEHGDTPVHQYEDIAEQYDASTSECDMLKETIEQMKVEIELKRVVDEQCALEFADLPRQLDAKILECKNLEENNTSFVAELRSKSGLEDCNQSLSFELNKKFAVLQSHQLVPDTTLSKKYEDLLVAHEDIKKKLIAKEDFRHKLVNTEERMKSLEANNSEWEVWRQALKKALASEGMGDMGDPTFEELFEQNERFFTIVQQGPKGDYQEDLVSTAVTLENVIISRREKMAKKKKIQELLFQPWTKYLVDVRGVEISDNNSSFRVTAAIQHQSQHRFPDVMKSLKTFLCKDPAFWKSIFSQTLGIQFTTDGENAYQILLQACSYGHQHVEYRHMANLLATYYEKAVLFISHTEAYTFLPLFWARTRNTTSNEERFQNLVMDTSKYWWFGFGADNHFVRLFPRFDAPIPPLSTIFYSHVNLEIPLGFMKEQLTRYFDVRVRNFKALLREHKCQGYRVNDMVAVSLSIIK</sequence>
<comment type="subcellular location">
    <subcellularLocation>
        <location evidence="2">Membrane</location>
        <topology evidence="2">Multi-pass membrane protein</topology>
    </subcellularLocation>
</comment>
<dbReference type="InterPro" id="IPR019557">
    <property type="entry name" value="AminoTfrase-like_pln_mobile"/>
</dbReference>
<name>A0A7J7LIX3_9MAGN</name>